<reference evidence="1 2" key="1">
    <citation type="submission" date="2024-10" db="EMBL/GenBank/DDBJ databases">
        <authorList>
            <person name="Ratan Roy A."/>
            <person name="Morales Sandoval P.H."/>
            <person name="De Los Santos Villalobos S."/>
            <person name="Chakraborty S."/>
            <person name="Mukherjee J."/>
        </authorList>
    </citation>
    <scope>NUCLEOTIDE SEQUENCE [LARGE SCALE GENOMIC DNA]</scope>
    <source>
        <strain evidence="1 2">S1</strain>
    </source>
</reference>
<dbReference type="RefSeq" id="WP_377964811.1">
    <property type="nucleotide sequence ID" value="NZ_JBHZOL010000071.1"/>
</dbReference>
<accession>A0ABW6IF19</accession>
<evidence type="ECO:0000313" key="2">
    <source>
        <dbReference type="Proteomes" id="UP001600165"/>
    </source>
</evidence>
<comment type="caution">
    <text evidence="1">The sequence shown here is derived from an EMBL/GenBank/DDBJ whole genome shotgun (WGS) entry which is preliminary data.</text>
</comment>
<dbReference type="EMBL" id="JBHZOL010000071">
    <property type="protein sequence ID" value="MFE4106756.1"/>
    <property type="molecule type" value="Genomic_DNA"/>
</dbReference>
<proteinExistence type="predicted"/>
<protein>
    <submittedName>
        <fullName evidence="1">Uncharacterized protein</fullName>
    </submittedName>
</protein>
<keyword evidence="2" id="KW-1185">Reference proteome</keyword>
<name>A0ABW6IF19_9CYAN</name>
<sequence>MPRLAAGTSILLAAGGILAWPFSAIALNSNCSMGAFQLASEFASAPQQGLSDSIPATSLWQEPQWHDLTTDKAPSDLAKTACLSSHAVSNLAESTPSTVAAIPEPGAIALLPNTPAINTVERLSDSSTDLEFSNDLALPALTSPLPAGPVSEQFSKPETEEPPIGDPELGILRLREDPLPVIPKPPTIPVVYLLGRVDYLSSDNIFLNEVSPIGDAFVRPSATLLALPPIGPHTWLVASADVRLLRYRQIDIASYDELQLQFGVRHLLFPQTYGQINWSNQQLYRAGFSDQFFNSHSLDLAIWRYDQLLPKLTLNSYYQARFSFSDPDEFSRITQFLGASVFYQVAPRLQAGLSYQLNLSDFTQQARFDAYHQLTAQAIYYFSASTRLRLFGGFSFGDSSDSDVNFHDTLLGITFDFDLPLF</sequence>
<dbReference type="Proteomes" id="UP001600165">
    <property type="component" value="Unassembled WGS sequence"/>
</dbReference>
<evidence type="ECO:0000313" key="1">
    <source>
        <dbReference type="EMBL" id="MFE4106756.1"/>
    </source>
</evidence>
<organism evidence="1 2">
    <name type="scientific">Almyronema epifaneia S1</name>
    <dbReference type="NCBI Taxonomy" id="2991925"/>
    <lineage>
        <taxon>Bacteria</taxon>
        <taxon>Bacillati</taxon>
        <taxon>Cyanobacteriota</taxon>
        <taxon>Cyanophyceae</taxon>
        <taxon>Nodosilineales</taxon>
        <taxon>Nodosilineaceae</taxon>
        <taxon>Almyronema</taxon>
        <taxon>Almyronema epifaneia</taxon>
    </lineage>
</organism>
<gene>
    <name evidence="1" type="ORF">ACFVKH_10745</name>
</gene>